<organism evidence="1">
    <name type="scientific">Hexamita inflata</name>
    <dbReference type="NCBI Taxonomy" id="28002"/>
    <lineage>
        <taxon>Eukaryota</taxon>
        <taxon>Metamonada</taxon>
        <taxon>Diplomonadida</taxon>
        <taxon>Hexamitidae</taxon>
        <taxon>Hexamitinae</taxon>
        <taxon>Hexamita</taxon>
    </lineage>
</organism>
<accession>A0AA86U4X0</accession>
<evidence type="ECO:0000313" key="2">
    <source>
        <dbReference type="EMBL" id="CAL6081279.1"/>
    </source>
</evidence>
<gene>
    <name evidence="1" type="ORF">HINF_LOCUS30420</name>
    <name evidence="2" type="ORF">HINF_LOCUS60268</name>
</gene>
<reference evidence="2 3" key="2">
    <citation type="submission" date="2024-07" db="EMBL/GenBank/DDBJ databases">
        <authorList>
            <person name="Akdeniz Z."/>
        </authorList>
    </citation>
    <scope>NUCLEOTIDE SEQUENCE [LARGE SCALE GENOMIC DNA]</scope>
</reference>
<dbReference type="EMBL" id="CAXDID020000351">
    <property type="protein sequence ID" value="CAL6081279.1"/>
    <property type="molecule type" value="Genomic_DNA"/>
</dbReference>
<evidence type="ECO:0000313" key="3">
    <source>
        <dbReference type="Proteomes" id="UP001642409"/>
    </source>
</evidence>
<dbReference type="Proteomes" id="UP001642409">
    <property type="component" value="Unassembled WGS sequence"/>
</dbReference>
<dbReference type="AlphaFoldDB" id="A0AA86U4X0"/>
<comment type="caution">
    <text evidence="1">The sequence shown here is derived from an EMBL/GenBank/DDBJ whole genome shotgun (WGS) entry which is preliminary data.</text>
</comment>
<protein>
    <submittedName>
        <fullName evidence="2">Hypothetical_protein</fullName>
    </submittedName>
</protein>
<sequence length="1143" mass="123701">MIASIVLVKQLTYNKESMCANNILIGNDQYNYCAKSKNLNNQKIVNEIFFQQYSNSQLFMNTDSTQKSVIDIQVYNYNVNVFVLFGLVGASQNVVDSKINISLNFPVFQGALICVQCDVYVTNCTLVFIATGKAISCVLIEARSVILIQQTFIQFRISSFNSSGIANKVNHASVIFSITDCKLTGSNLLQSGFNGYISCQVLVPISVVISSFFVCVGNTSNIGNESEIVSFTGAEIDQCDLCDTQFVVYGLCLDSLKYGTQVGNVLECYYPFIFQDIQCTCDQGYVLDSKKCVNILQALRNVTSTETGTLSNRIDDIATELLNVDARISNNASSLQTQIINTQSELESQMSASVSQLTNIMFNNVAALENNILGNASILIDQVNLTQGTLENYIIANATVLDWRIYNNISVLNYSLMNINQIIQLNVSDIQYNFSVLDSIITIFKQDQSKIVSNIQSKYLLQVSQLNAELIDLINEINCNNVVGQVYINSTCQNVSCSASGQQRVNGVCECSDANAIVQDNSCVCPLYSILIGSVCMCPINSNIVNGVCVCDVIGQYVDNGVCVCPIGKANIYDICQDIYTVLELQCSQVIFIAVIDTTTITHSVSLGDFIYSGYVFNTTNIISNAFINLNDNIYLAAKPLFQSQISFTNIKIQIGTQYISGGQLLIPMGPTITINQMNIFSKLSTSISITSSFCIITSYSSNTLINNLVVNLNFKISTGGIYLLQSTSGVFNITQYQVLGNYQTNVNAAMICSSSSAKINIDQINFKPSIYTTGPFASYLFCSASDTLVVKNVAIILGNNSNLQILARIPSTIGNQHIFGGVICQLTGTNQLYITNVIIDSYQQLNTSYVGKFGLIVGNIQSILVRLKITNVCIQQQLLSYGLQTNQIGLVGYNTGIISLQQLNLKIQIQGSKLFCYGIIGQQSASTSSEITDVKIILDSSSDASSNTTGAIFGDFQGKNGTISNAIVISKNNVSIQAYIGGFVGNIVTANIYILNSTLLNSLTQCQKYVGGFIGASSGTILIQNSTVSLSIISGGNNVGGFIGYMNNVTTIKNSSITDCEVNGSEQVAGLVGFAVNCQILLNDIKIFQVKVAALMNIGIFLGQYGTGNNLISTNSSSNMNQINGVMQADCANLNSSSQSGC</sequence>
<evidence type="ECO:0000313" key="1">
    <source>
        <dbReference type="EMBL" id="CAI9942775.1"/>
    </source>
</evidence>
<keyword evidence="3" id="KW-1185">Reference proteome</keyword>
<reference evidence="1" key="1">
    <citation type="submission" date="2023-06" db="EMBL/GenBank/DDBJ databases">
        <authorList>
            <person name="Kurt Z."/>
        </authorList>
    </citation>
    <scope>NUCLEOTIDE SEQUENCE</scope>
</reference>
<dbReference type="EMBL" id="CATOUU010000706">
    <property type="protein sequence ID" value="CAI9942775.1"/>
    <property type="molecule type" value="Genomic_DNA"/>
</dbReference>
<name>A0AA86U4X0_9EUKA</name>
<proteinExistence type="predicted"/>
<dbReference type="Gene3D" id="2.160.20.110">
    <property type="match status" value="1"/>
</dbReference>